<dbReference type="Proteomes" id="UP000272051">
    <property type="component" value="Unassembled WGS sequence"/>
</dbReference>
<sequence length="182" mass="19909">MRKIITLTTFLLILLAIGIGLGACVKAALNTDVPLAAVPTGSMEPTIAKGSLLIIQGIAPKDVKVGDIVVYKLPYARRYTILFVFSYYVPSPIVHRVIAKTVVNGEYYFLTKGDANSIPDQNPLDVNTWLRGEDILGKVLFTIPYIGYFYLWAKTPIGTIVIAAIIVILAASLVFNEAKEKH</sequence>
<feature type="transmembrane region" description="Helical" evidence="5">
    <location>
        <begin position="157"/>
        <end position="175"/>
    </location>
</feature>
<evidence type="ECO:0000313" key="9">
    <source>
        <dbReference type="Proteomes" id="UP000272051"/>
    </source>
</evidence>
<accession>A0A497ESE9</accession>
<evidence type="ECO:0000313" key="8">
    <source>
        <dbReference type="EMBL" id="RLE52795.1"/>
    </source>
</evidence>
<dbReference type="PANTHER" id="PTHR10806">
    <property type="entry name" value="SIGNAL PEPTIDASE COMPLEX CATALYTIC SUBUNIT SEC11"/>
    <property type="match status" value="1"/>
</dbReference>
<evidence type="ECO:0000313" key="10">
    <source>
        <dbReference type="Proteomes" id="UP000278475"/>
    </source>
</evidence>
<dbReference type="CDD" id="cd06530">
    <property type="entry name" value="S26_SPase_I"/>
    <property type="match status" value="1"/>
</dbReference>
<dbReference type="SUPFAM" id="SSF51306">
    <property type="entry name" value="LexA/Signal peptidase"/>
    <property type="match status" value="1"/>
</dbReference>
<organism evidence="7 10">
    <name type="scientific">Thermoproteota archaeon</name>
    <dbReference type="NCBI Taxonomy" id="2056631"/>
    <lineage>
        <taxon>Archaea</taxon>
        <taxon>Thermoproteota</taxon>
    </lineage>
</organism>
<evidence type="ECO:0000256" key="4">
    <source>
        <dbReference type="ARBA" id="ARBA00023136"/>
    </source>
</evidence>
<comment type="subcellular location">
    <subcellularLocation>
        <location evidence="1">Membrane</location>
    </subcellularLocation>
</comment>
<dbReference type="AlphaFoldDB" id="A0A497ESE9"/>
<evidence type="ECO:0000256" key="1">
    <source>
        <dbReference type="ARBA" id="ARBA00004370"/>
    </source>
</evidence>
<dbReference type="EMBL" id="QMQX01000035">
    <property type="protein sequence ID" value="RLE52795.1"/>
    <property type="molecule type" value="Genomic_DNA"/>
</dbReference>
<name>A0A497ESE9_9CREN</name>
<protein>
    <submittedName>
        <fullName evidence="7">Signal peptidase I</fullName>
        <ecNumber evidence="7">3.4.21.89</ecNumber>
    </submittedName>
</protein>
<dbReference type="Proteomes" id="UP000278475">
    <property type="component" value="Unassembled WGS sequence"/>
</dbReference>
<keyword evidence="3 5" id="KW-1133">Transmembrane helix</keyword>
<dbReference type="PROSITE" id="PS51257">
    <property type="entry name" value="PROKAR_LIPOPROTEIN"/>
    <property type="match status" value="1"/>
</dbReference>
<evidence type="ECO:0000256" key="2">
    <source>
        <dbReference type="ARBA" id="ARBA00022692"/>
    </source>
</evidence>
<keyword evidence="4 5" id="KW-0472">Membrane</keyword>
<dbReference type="PANTHER" id="PTHR10806:SF6">
    <property type="entry name" value="SIGNAL PEPTIDASE COMPLEX CATALYTIC SUBUNIT SEC11"/>
    <property type="match status" value="1"/>
</dbReference>
<evidence type="ECO:0000259" key="6">
    <source>
        <dbReference type="Pfam" id="PF10502"/>
    </source>
</evidence>
<dbReference type="Gene3D" id="2.10.109.10">
    <property type="entry name" value="Umud Fragment, subunit A"/>
    <property type="match status" value="1"/>
</dbReference>
<dbReference type="InterPro" id="IPR001733">
    <property type="entry name" value="Peptidase_S26B"/>
</dbReference>
<dbReference type="EC" id="3.4.21.89" evidence="7"/>
<evidence type="ECO:0000313" key="7">
    <source>
        <dbReference type="EMBL" id="RLE50129.1"/>
    </source>
</evidence>
<dbReference type="NCBIfam" id="TIGR02228">
    <property type="entry name" value="sigpep_I_arch"/>
    <property type="match status" value="1"/>
</dbReference>
<proteinExistence type="predicted"/>
<gene>
    <name evidence="7" type="ORF">DRJ31_02315</name>
    <name evidence="8" type="ORF">DRJ33_02810</name>
</gene>
<dbReference type="EMBL" id="QMQV01000012">
    <property type="protein sequence ID" value="RLE50129.1"/>
    <property type="molecule type" value="Genomic_DNA"/>
</dbReference>
<dbReference type="InterPro" id="IPR036286">
    <property type="entry name" value="LexA/Signal_pep-like_sf"/>
</dbReference>
<dbReference type="GO" id="GO:0006465">
    <property type="term" value="P:signal peptide processing"/>
    <property type="evidence" value="ECO:0007669"/>
    <property type="project" value="InterPro"/>
</dbReference>
<dbReference type="PRINTS" id="PR00728">
    <property type="entry name" value="SIGNALPTASE"/>
</dbReference>
<keyword evidence="2 5" id="KW-0812">Transmembrane</keyword>
<dbReference type="InterPro" id="IPR019533">
    <property type="entry name" value="Peptidase_S26"/>
</dbReference>
<feature type="domain" description="Peptidase S26" evidence="6">
    <location>
        <begin position="33"/>
        <end position="99"/>
    </location>
</feature>
<dbReference type="GO" id="GO:0009003">
    <property type="term" value="F:signal peptidase activity"/>
    <property type="evidence" value="ECO:0007669"/>
    <property type="project" value="UniProtKB-EC"/>
</dbReference>
<dbReference type="Pfam" id="PF10502">
    <property type="entry name" value="Peptidase_S26"/>
    <property type="match status" value="1"/>
</dbReference>
<evidence type="ECO:0000256" key="5">
    <source>
        <dbReference type="SAM" id="Phobius"/>
    </source>
</evidence>
<dbReference type="GO" id="GO:0016020">
    <property type="term" value="C:membrane"/>
    <property type="evidence" value="ECO:0007669"/>
    <property type="project" value="UniProtKB-SubCell"/>
</dbReference>
<comment type="caution">
    <text evidence="7">The sequence shown here is derived from an EMBL/GenBank/DDBJ whole genome shotgun (WGS) entry which is preliminary data.</text>
</comment>
<reference evidence="9 10" key="1">
    <citation type="submission" date="2018-06" db="EMBL/GenBank/DDBJ databases">
        <title>Extensive metabolic versatility and redundancy in microbially diverse, dynamic hydrothermal sediments.</title>
        <authorList>
            <person name="Dombrowski N."/>
            <person name="Teske A."/>
            <person name="Baker B.J."/>
        </authorList>
    </citation>
    <scope>NUCLEOTIDE SEQUENCE [LARGE SCALE GENOMIC DNA]</scope>
    <source>
        <strain evidence="8">B34_G17</strain>
        <strain evidence="7">B66_G16</strain>
    </source>
</reference>
<keyword evidence="7" id="KW-0378">Hydrolase</keyword>
<dbReference type="GO" id="GO:0004252">
    <property type="term" value="F:serine-type endopeptidase activity"/>
    <property type="evidence" value="ECO:0007669"/>
    <property type="project" value="InterPro"/>
</dbReference>
<evidence type="ECO:0000256" key="3">
    <source>
        <dbReference type="ARBA" id="ARBA00022989"/>
    </source>
</evidence>